<evidence type="ECO:0008006" key="9">
    <source>
        <dbReference type="Google" id="ProtNLM"/>
    </source>
</evidence>
<dbReference type="InterPro" id="IPR033436">
    <property type="entry name" value="MucB/RseB_C"/>
</dbReference>
<dbReference type="CDD" id="cd16327">
    <property type="entry name" value="RseB"/>
    <property type="match status" value="1"/>
</dbReference>
<feature type="compositionally biased region" description="Low complexity" evidence="5">
    <location>
        <begin position="50"/>
        <end position="71"/>
    </location>
</feature>
<dbReference type="AlphaFoldDB" id="A0A3B0X9L3"/>
<feature type="region of interest" description="Disordered" evidence="5">
    <location>
        <begin position="32"/>
        <end position="85"/>
    </location>
</feature>
<dbReference type="InterPro" id="IPR033434">
    <property type="entry name" value="MucB/RseB_N"/>
</dbReference>
<feature type="domain" description="MucB/RseB N-terminal" evidence="6">
    <location>
        <begin position="88"/>
        <end position="259"/>
    </location>
</feature>
<name>A0A3B0X9L3_9ZZZZ</name>
<feature type="domain" description="MucB/RseB C-terminal" evidence="7">
    <location>
        <begin position="279"/>
        <end position="375"/>
    </location>
</feature>
<keyword evidence="3" id="KW-0732">Signal</keyword>
<comment type="similarity">
    <text evidence="2">Belongs to the RseB family.</text>
</comment>
<evidence type="ECO:0000259" key="7">
    <source>
        <dbReference type="Pfam" id="PF17188"/>
    </source>
</evidence>
<evidence type="ECO:0000256" key="4">
    <source>
        <dbReference type="ARBA" id="ARBA00022764"/>
    </source>
</evidence>
<dbReference type="Gene3D" id="3.30.200.100">
    <property type="entry name" value="MucB/RseB, C-terminal domain"/>
    <property type="match status" value="1"/>
</dbReference>
<dbReference type="EMBL" id="UOFG01000233">
    <property type="protein sequence ID" value="VAW64441.1"/>
    <property type="molecule type" value="Genomic_DNA"/>
</dbReference>
<protein>
    <recommendedName>
        <fullName evidence="9">Sigma factor RpoE negative regulatory protein RseB</fullName>
    </recommendedName>
</protein>
<evidence type="ECO:0000256" key="2">
    <source>
        <dbReference type="ARBA" id="ARBA00008150"/>
    </source>
</evidence>
<dbReference type="PANTHER" id="PTHR38782">
    <property type="match status" value="1"/>
</dbReference>
<dbReference type="Gene3D" id="2.50.20.10">
    <property type="entry name" value="Lipoprotein localisation LolA/LolB/LppX"/>
    <property type="match status" value="1"/>
</dbReference>
<proteinExistence type="inferred from homology"/>
<dbReference type="Pfam" id="PF17188">
    <property type="entry name" value="MucB_RseB_C"/>
    <property type="match status" value="1"/>
</dbReference>
<evidence type="ECO:0000259" key="6">
    <source>
        <dbReference type="Pfam" id="PF03888"/>
    </source>
</evidence>
<dbReference type="GO" id="GO:0030288">
    <property type="term" value="C:outer membrane-bounded periplasmic space"/>
    <property type="evidence" value="ECO:0007669"/>
    <property type="project" value="TreeGrafter"/>
</dbReference>
<gene>
    <name evidence="8" type="ORF">MNBD_GAMMA11-1216</name>
</gene>
<keyword evidence="4" id="KW-0574">Periplasm</keyword>
<organism evidence="8">
    <name type="scientific">hydrothermal vent metagenome</name>
    <dbReference type="NCBI Taxonomy" id="652676"/>
    <lineage>
        <taxon>unclassified sequences</taxon>
        <taxon>metagenomes</taxon>
        <taxon>ecological metagenomes</taxon>
    </lineage>
</organism>
<sequence length="377" mass="42067">MVPPMVKLSALFLMFFSAWQVSFAGRADGPLTPTMHTPEPAFAGSGTVVSAPSSGAISGEISGEISGAGSSRKQPPATSQADDPRTVDNWLDMMMRSMSQQNFQGTLIVRQANKIQVIKVKQGVTTDGSWQIMETLTGENQKVIRKDDKVTTIFPAKRLVTISDSVHKRPLHAILPENYRKLKQYYKMELSGQDRVANKVTQIVQMIPLDKYRYGYTFWLDRQSGMLLKCDLMDEKHQVLEQLMYSNIKLLPSAPEKGIDQRLLATYQQVNLQDKSETATKLWRADRLPAGFTLSRSVHIPSQHNHSKTYHMVFSDGMALVSVFVEARGNMKKPVLGLSSMGKVNAYSAYVNDTYITAIGEVPASTVRMIARSMRPE</sequence>
<dbReference type="PANTHER" id="PTHR38782:SF1">
    <property type="entry name" value="SIGMA-E FACTOR REGULATORY PROTEIN RSEB"/>
    <property type="match status" value="1"/>
</dbReference>
<reference evidence="8" key="1">
    <citation type="submission" date="2018-06" db="EMBL/GenBank/DDBJ databases">
        <authorList>
            <person name="Zhirakovskaya E."/>
        </authorList>
    </citation>
    <scope>NUCLEOTIDE SEQUENCE</scope>
</reference>
<comment type="subcellular location">
    <subcellularLocation>
        <location evidence="1">Periplasm</location>
    </subcellularLocation>
</comment>
<evidence type="ECO:0000256" key="5">
    <source>
        <dbReference type="SAM" id="MobiDB-lite"/>
    </source>
</evidence>
<feature type="compositionally biased region" description="Polar residues" evidence="5">
    <location>
        <begin position="72"/>
        <end position="81"/>
    </location>
</feature>
<dbReference type="GO" id="GO:0032885">
    <property type="term" value="P:regulation of polysaccharide biosynthetic process"/>
    <property type="evidence" value="ECO:0007669"/>
    <property type="project" value="TreeGrafter"/>
</dbReference>
<evidence type="ECO:0000256" key="3">
    <source>
        <dbReference type="ARBA" id="ARBA00022729"/>
    </source>
</evidence>
<dbReference type="InterPro" id="IPR038484">
    <property type="entry name" value="MucB/RseB_C_sf"/>
</dbReference>
<dbReference type="Pfam" id="PF03888">
    <property type="entry name" value="MucB_RseB"/>
    <property type="match status" value="1"/>
</dbReference>
<dbReference type="GO" id="GO:0045152">
    <property type="term" value="F:antisigma factor binding"/>
    <property type="evidence" value="ECO:0007669"/>
    <property type="project" value="TreeGrafter"/>
</dbReference>
<dbReference type="InterPro" id="IPR005588">
    <property type="entry name" value="MucB_RseB"/>
</dbReference>
<evidence type="ECO:0000313" key="8">
    <source>
        <dbReference type="EMBL" id="VAW64441.1"/>
    </source>
</evidence>
<evidence type="ECO:0000256" key="1">
    <source>
        <dbReference type="ARBA" id="ARBA00004418"/>
    </source>
</evidence>
<accession>A0A3B0X9L3</accession>